<comment type="subcellular location">
    <subcellularLocation>
        <location evidence="1">Membrane</location>
        <topology evidence="1">Multi-pass membrane protein</topology>
    </subcellularLocation>
</comment>
<evidence type="ECO:0000256" key="1">
    <source>
        <dbReference type="ARBA" id="ARBA00004141"/>
    </source>
</evidence>
<dbReference type="PANTHER" id="PTHR11040">
    <property type="entry name" value="ZINC/IRON TRANSPORTER"/>
    <property type="match status" value="1"/>
</dbReference>
<dbReference type="OrthoDB" id="262547at2759"/>
<proteinExistence type="predicted"/>
<feature type="transmembrane region" description="Helical" evidence="5">
    <location>
        <begin position="39"/>
        <end position="57"/>
    </location>
</feature>
<feature type="transmembrane region" description="Helical" evidence="5">
    <location>
        <begin position="12"/>
        <end position="32"/>
    </location>
</feature>
<protein>
    <submittedName>
        <fullName evidence="6">Integral membrane protein, putative</fullName>
    </submittedName>
</protein>
<name>C5LUE5_PERM5</name>
<accession>C5LUE5</accession>
<dbReference type="GO" id="GO:0016020">
    <property type="term" value="C:membrane"/>
    <property type="evidence" value="ECO:0007669"/>
    <property type="project" value="UniProtKB-SubCell"/>
</dbReference>
<dbReference type="OMA" id="RESMHQF"/>
<dbReference type="EMBL" id="GG685476">
    <property type="protein sequence ID" value="EEQ99678.1"/>
    <property type="molecule type" value="Genomic_DNA"/>
</dbReference>
<dbReference type="AlphaFoldDB" id="C5LUE5"/>
<dbReference type="PANTHER" id="PTHR11040:SF205">
    <property type="entry name" value="ZINC TRANSPORTER ZUPT"/>
    <property type="match status" value="1"/>
</dbReference>
<evidence type="ECO:0000313" key="7">
    <source>
        <dbReference type="Proteomes" id="UP000007800"/>
    </source>
</evidence>
<keyword evidence="4 5" id="KW-0472">Membrane</keyword>
<feature type="transmembrane region" description="Helical" evidence="5">
    <location>
        <begin position="313"/>
        <end position="332"/>
    </location>
</feature>
<evidence type="ECO:0000313" key="6">
    <source>
        <dbReference type="EMBL" id="EEQ99678.1"/>
    </source>
</evidence>
<feature type="transmembrane region" description="Helical" evidence="5">
    <location>
        <begin position="279"/>
        <end position="301"/>
    </location>
</feature>
<reference evidence="6 7" key="1">
    <citation type="submission" date="2008-07" db="EMBL/GenBank/DDBJ databases">
        <authorList>
            <person name="El-Sayed N."/>
            <person name="Caler E."/>
            <person name="Inman J."/>
            <person name="Amedeo P."/>
            <person name="Hass B."/>
            <person name="Wortman J."/>
        </authorList>
    </citation>
    <scope>NUCLEOTIDE SEQUENCE [LARGE SCALE GENOMIC DNA]</scope>
    <source>
        <strain evidence="7">ATCC 50983 / TXsc</strain>
    </source>
</reference>
<evidence type="ECO:0000256" key="3">
    <source>
        <dbReference type="ARBA" id="ARBA00022989"/>
    </source>
</evidence>
<dbReference type="Proteomes" id="UP000007800">
    <property type="component" value="Unassembled WGS sequence"/>
</dbReference>
<evidence type="ECO:0000256" key="2">
    <source>
        <dbReference type="ARBA" id="ARBA00022692"/>
    </source>
</evidence>
<feature type="transmembrane region" description="Helical" evidence="5">
    <location>
        <begin position="250"/>
        <end position="272"/>
    </location>
</feature>
<feature type="transmembrane region" description="Helical" evidence="5">
    <location>
        <begin position="77"/>
        <end position="100"/>
    </location>
</feature>
<evidence type="ECO:0000256" key="4">
    <source>
        <dbReference type="ARBA" id="ARBA00023136"/>
    </source>
</evidence>
<dbReference type="Pfam" id="PF02535">
    <property type="entry name" value="Zip"/>
    <property type="match status" value="1"/>
</dbReference>
<dbReference type="RefSeq" id="XP_002766961.1">
    <property type="nucleotide sequence ID" value="XM_002766915.1"/>
</dbReference>
<keyword evidence="3 5" id="KW-1133">Transmembrane helix</keyword>
<dbReference type="InterPro" id="IPR003689">
    <property type="entry name" value="ZIP"/>
</dbReference>
<keyword evidence="2 5" id="KW-0812">Transmembrane</keyword>
<dbReference type="GeneID" id="9051518"/>
<organism evidence="7">
    <name type="scientific">Perkinsus marinus (strain ATCC 50983 / TXsc)</name>
    <dbReference type="NCBI Taxonomy" id="423536"/>
    <lineage>
        <taxon>Eukaryota</taxon>
        <taxon>Sar</taxon>
        <taxon>Alveolata</taxon>
        <taxon>Perkinsozoa</taxon>
        <taxon>Perkinsea</taxon>
        <taxon>Perkinsida</taxon>
        <taxon>Perkinsidae</taxon>
        <taxon>Perkinsus</taxon>
    </lineage>
</organism>
<keyword evidence="7" id="KW-1185">Reference proteome</keyword>
<sequence>MVWADPNVGLAIGLTTVAGFASVIGGGLACLCDPDNNPLLAGCLAMASGVMVYVSFVEIFPEATRLFNESGSFNADHAFMMTTLVYFIGNGLCLAVDMFTQLWVSHKKNKVSKADVAAEDDDHHGLAEAAIAVQELTTGADPLPVKDEIRVEGGLSPVSSATPPTGNVECQEGLPRPRVHTKRELLATALFSAGAVCLHNFPEGIVTFIGTLEAPSVGIALATAIAVHNIPEGIAVASPVLKATGSKKQALFWTLISALAESLGGVLAWLILGEMINDVTIAVMFALTAGIMAYIAIIKLQFSASYFDPTNRWAGGGFLLGTAVMATSLVLFRL</sequence>
<gene>
    <name evidence="6" type="ORF">Pmar_PMAR010942</name>
</gene>
<evidence type="ECO:0000256" key="5">
    <source>
        <dbReference type="SAM" id="Phobius"/>
    </source>
</evidence>
<dbReference type="GO" id="GO:0005385">
    <property type="term" value="F:zinc ion transmembrane transporter activity"/>
    <property type="evidence" value="ECO:0007669"/>
    <property type="project" value="TreeGrafter"/>
</dbReference>
<dbReference type="InParanoid" id="C5LUE5"/>